<dbReference type="InterPro" id="IPR015797">
    <property type="entry name" value="NUDIX_hydrolase-like_dom_sf"/>
</dbReference>
<organism evidence="6 7">
    <name type="scientific">Nocardioides abyssi</name>
    <dbReference type="NCBI Taxonomy" id="3058370"/>
    <lineage>
        <taxon>Bacteria</taxon>
        <taxon>Bacillati</taxon>
        <taxon>Actinomycetota</taxon>
        <taxon>Actinomycetes</taxon>
        <taxon>Propionibacteriales</taxon>
        <taxon>Nocardioidaceae</taxon>
        <taxon>Nocardioides</taxon>
    </lineage>
</organism>
<evidence type="ECO:0000256" key="2">
    <source>
        <dbReference type="ARBA" id="ARBA00005582"/>
    </source>
</evidence>
<comment type="caution">
    <text evidence="6">The sequence shown here is derived from an EMBL/GenBank/DDBJ whole genome shotgun (WGS) entry which is preliminary data.</text>
</comment>
<evidence type="ECO:0000313" key="6">
    <source>
        <dbReference type="EMBL" id="MDN4160798.1"/>
    </source>
</evidence>
<evidence type="ECO:0000256" key="1">
    <source>
        <dbReference type="ARBA" id="ARBA00001946"/>
    </source>
</evidence>
<comment type="cofactor">
    <cofactor evidence="1">
        <name>Mg(2+)</name>
        <dbReference type="ChEBI" id="CHEBI:18420"/>
    </cofactor>
</comment>
<dbReference type="PANTHER" id="PTHR43046:SF14">
    <property type="entry name" value="MUTT_NUDIX FAMILY PROTEIN"/>
    <property type="match status" value="1"/>
</dbReference>
<protein>
    <submittedName>
        <fullName evidence="6">NUDIX domain-containing protein</fullName>
    </submittedName>
</protein>
<reference evidence="6" key="1">
    <citation type="submission" date="2023-06" db="EMBL/GenBank/DDBJ databases">
        <title>Draft genome sequence of Nocardioides sp. SOB72.</title>
        <authorList>
            <person name="Zhang G."/>
        </authorList>
    </citation>
    <scope>NUCLEOTIDE SEQUENCE</scope>
    <source>
        <strain evidence="6">SOB72</strain>
    </source>
</reference>
<dbReference type="Proteomes" id="UP001168537">
    <property type="component" value="Unassembled WGS sequence"/>
</dbReference>
<dbReference type="Gene3D" id="3.90.79.10">
    <property type="entry name" value="Nucleoside Triphosphate Pyrophosphohydrolase"/>
    <property type="match status" value="1"/>
</dbReference>
<dbReference type="PRINTS" id="PR00502">
    <property type="entry name" value="NUDIXFAMILY"/>
</dbReference>
<dbReference type="EMBL" id="JAUHJR010000002">
    <property type="protein sequence ID" value="MDN4160798.1"/>
    <property type="molecule type" value="Genomic_DNA"/>
</dbReference>
<dbReference type="InterPro" id="IPR020476">
    <property type="entry name" value="Nudix_hydrolase"/>
</dbReference>
<accession>A0ABT8ERL2</accession>
<dbReference type="Pfam" id="PF00293">
    <property type="entry name" value="NUDIX"/>
    <property type="match status" value="1"/>
</dbReference>
<comment type="similarity">
    <text evidence="2 4">Belongs to the Nudix hydrolase family.</text>
</comment>
<dbReference type="SUPFAM" id="SSF55811">
    <property type="entry name" value="Nudix"/>
    <property type="match status" value="1"/>
</dbReference>
<dbReference type="CDD" id="cd02883">
    <property type="entry name" value="NUDIX_Hydrolase"/>
    <property type="match status" value="1"/>
</dbReference>
<dbReference type="RefSeq" id="WP_300959686.1">
    <property type="nucleotide sequence ID" value="NZ_JAUHJR010000002.1"/>
</dbReference>
<keyword evidence="3 4" id="KW-0378">Hydrolase</keyword>
<dbReference type="PROSITE" id="PS51462">
    <property type="entry name" value="NUDIX"/>
    <property type="match status" value="1"/>
</dbReference>
<name>A0ABT8ERL2_9ACTN</name>
<dbReference type="PANTHER" id="PTHR43046">
    <property type="entry name" value="GDP-MANNOSE MANNOSYL HYDROLASE"/>
    <property type="match status" value="1"/>
</dbReference>
<evidence type="ECO:0000256" key="3">
    <source>
        <dbReference type="ARBA" id="ARBA00022801"/>
    </source>
</evidence>
<sequence>MNVSEPVPYTAYDTRLASYAVITDDQDRILLALWNEAADGPRWTLPGGGVELDETVEAGAVREVREETGYDVRLDRLLTVDTYVIPASRRHLDTDRPMKAVRVLFAATVVGGELTAEVDGTTDEARWIPLAEAARLPHVSLVDVALRLLAR</sequence>
<evidence type="ECO:0000256" key="4">
    <source>
        <dbReference type="RuleBase" id="RU003476"/>
    </source>
</evidence>
<gene>
    <name evidence="6" type="ORF">QWY29_05480</name>
</gene>
<feature type="domain" description="Nudix hydrolase" evidence="5">
    <location>
        <begin position="13"/>
        <end position="150"/>
    </location>
</feature>
<dbReference type="PROSITE" id="PS00893">
    <property type="entry name" value="NUDIX_BOX"/>
    <property type="match status" value="1"/>
</dbReference>
<dbReference type="InterPro" id="IPR020084">
    <property type="entry name" value="NUDIX_hydrolase_CS"/>
</dbReference>
<proteinExistence type="inferred from homology"/>
<evidence type="ECO:0000259" key="5">
    <source>
        <dbReference type="PROSITE" id="PS51462"/>
    </source>
</evidence>
<keyword evidence="7" id="KW-1185">Reference proteome</keyword>
<dbReference type="InterPro" id="IPR000086">
    <property type="entry name" value="NUDIX_hydrolase_dom"/>
</dbReference>
<evidence type="ECO:0000313" key="7">
    <source>
        <dbReference type="Proteomes" id="UP001168537"/>
    </source>
</evidence>